<name>B4VKY7_9CYAN</name>
<gene>
    <name evidence="2" type="ORF">MC7420_510</name>
</gene>
<evidence type="ECO:0000313" key="3">
    <source>
        <dbReference type="Proteomes" id="UP000003835"/>
    </source>
</evidence>
<organism evidence="2 3">
    <name type="scientific">Coleofasciculus chthonoplastes PCC 7420</name>
    <dbReference type="NCBI Taxonomy" id="118168"/>
    <lineage>
        <taxon>Bacteria</taxon>
        <taxon>Bacillati</taxon>
        <taxon>Cyanobacteriota</taxon>
        <taxon>Cyanophyceae</taxon>
        <taxon>Coleofasciculales</taxon>
        <taxon>Coleofasciculaceae</taxon>
        <taxon>Coleofasciculus</taxon>
    </lineage>
</organism>
<dbReference type="EMBL" id="DS989844">
    <property type="protein sequence ID" value="EDX77373.1"/>
    <property type="molecule type" value="Genomic_DNA"/>
</dbReference>
<protein>
    <submittedName>
        <fullName evidence="2">Uncharacterized protein</fullName>
    </submittedName>
</protein>
<proteinExistence type="predicted"/>
<dbReference type="STRING" id="118168.MC7420_510"/>
<dbReference type="AlphaFoldDB" id="B4VKY7"/>
<keyword evidence="3" id="KW-1185">Reference proteome</keyword>
<evidence type="ECO:0000256" key="1">
    <source>
        <dbReference type="SAM" id="MobiDB-lite"/>
    </source>
</evidence>
<reference evidence="2 3" key="1">
    <citation type="submission" date="2008-07" db="EMBL/GenBank/DDBJ databases">
        <authorList>
            <person name="Tandeau de Marsac N."/>
            <person name="Ferriera S."/>
            <person name="Johnson J."/>
            <person name="Kravitz S."/>
            <person name="Beeson K."/>
            <person name="Sutton G."/>
            <person name="Rogers Y.-H."/>
            <person name="Friedman R."/>
            <person name="Frazier M."/>
            <person name="Venter J.C."/>
        </authorList>
    </citation>
    <scope>NUCLEOTIDE SEQUENCE [LARGE SCALE GENOMIC DNA]</scope>
    <source>
        <strain evidence="2 3">PCC 7420</strain>
    </source>
</reference>
<dbReference type="HOGENOM" id="CLU_3287954_0_0_3"/>
<evidence type="ECO:0000313" key="2">
    <source>
        <dbReference type="EMBL" id="EDX77373.1"/>
    </source>
</evidence>
<dbReference type="Proteomes" id="UP000003835">
    <property type="component" value="Unassembled WGS sequence"/>
</dbReference>
<sequence length="40" mass="4408">MRLISYLSIKIYFITIPTKPDQKTPQPSGVPVVQSGGIFS</sequence>
<accession>B4VKY7</accession>
<feature type="region of interest" description="Disordered" evidence="1">
    <location>
        <begin position="20"/>
        <end position="40"/>
    </location>
</feature>